<keyword evidence="3" id="KW-1185">Reference proteome</keyword>
<comment type="caution">
    <text evidence="2">The sequence shown here is derived from an EMBL/GenBank/DDBJ whole genome shotgun (WGS) entry which is preliminary data.</text>
</comment>
<organism evidence="2 3">
    <name type="scientific">Azospirillum endophyticum</name>
    <dbReference type="NCBI Taxonomy" id="2800326"/>
    <lineage>
        <taxon>Bacteria</taxon>
        <taxon>Pseudomonadati</taxon>
        <taxon>Pseudomonadota</taxon>
        <taxon>Alphaproteobacteria</taxon>
        <taxon>Rhodospirillales</taxon>
        <taxon>Azospirillaceae</taxon>
        <taxon>Azospirillum</taxon>
    </lineage>
</organism>
<evidence type="ECO:0000256" key="1">
    <source>
        <dbReference type="SAM" id="MobiDB-lite"/>
    </source>
</evidence>
<proteinExistence type="predicted"/>
<dbReference type="Proteomes" id="UP000652760">
    <property type="component" value="Unassembled WGS sequence"/>
</dbReference>
<reference evidence="3" key="1">
    <citation type="submission" date="2021-01" db="EMBL/GenBank/DDBJ databases">
        <title>Genome public.</title>
        <authorList>
            <person name="Liu C."/>
            <person name="Sun Q."/>
        </authorList>
    </citation>
    <scope>NUCLEOTIDE SEQUENCE [LARGE SCALE GENOMIC DNA]</scope>
    <source>
        <strain evidence="3">YIM B02556</strain>
    </source>
</reference>
<evidence type="ECO:0000313" key="2">
    <source>
        <dbReference type="EMBL" id="MBK1842289.1"/>
    </source>
</evidence>
<sequence length="204" mass="20366">MSTSSIGSQTPIEGLHGVNRHRHAGKTDKTESFGLDQASGNAPVETAAAGRGVDGKDEPSSDTLSVEMPNGFKISGTHLGGGSAFSAQLLGSMEDMIGFLNGFNPAGGESGAGSGSGTSGVGSTAAGAGNGFASRSLDTFHTDLGNGESVTLHYGTEKDGGNTDASAADAMAQAMQQIVSRYKSHSQPDLADLYAQLGSPAAKA</sequence>
<accession>A0ABS1FFS6</accession>
<protein>
    <submittedName>
        <fullName evidence="2">Uncharacterized protein</fullName>
    </submittedName>
</protein>
<gene>
    <name evidence="2" type="ORF">JHL17_33330</name>
</gene>
<dbReference type="RefSeq" id="WP_200198946.1">
    <property type="nucleotide sequence ID" value="NZ_JAENHM010000084.1"/>
</dbReference>
<dbReference type="EMBL" id="JAENHM010000084">
    <property type="protein sequence ID" value="MBK1842289.1"/>
    <property type="molecule type" value="Genomic_DNA"/>
</dbReference>
<feature type="region of interest" description="Disordered" evidence="1">
    <location>
        <begin position="1"/>
        <end position="67"/>
    </location>
</feature>
<evidence type="ECO:0000313" key="3">
    <source>
        <dbReference type="Proteomes" id="UP000652760"/>
    </source>
</evidence>
<name>A0ABS1FFS6_9PROT</name>
<feature type="compositionally biased region" description="Polar residues" evidence="1">
    <location>
        <begin position="1"/>
        <end position="11"/>
    </location>
</feature>